<gene>
    <name evidence="1" type="ORF">D3877_21570</name>
</gene>
<reference evidence="1 2" key="1">
    <citation type="submission" date="2018-09" db="EMBL/GenBank/DDBJ databases">
        <authorList>
            <person name="Zhu H."/>
        </authorList>
    </citation>
    <scope>NUCLEOTIDE SEQUENCE [LARGE SCALE GENOMIC DNA]</scope>
    <source>
        <strain evidence="1 2">K2W22B-5</strain>
    </source>
</reference>
<dbReference type="CDD" id="cd07821">
    <property type="entry name" value="PYR_PYL_RCAR_like"/>
    <property type="match status" value="1"/>
</dbReference>
<keyword evidence="2" id="KW-1185">Reference proteome</keyword>
<dbReference type="PANTHER" id="PTHR39332:SF7">
    <property type="entry name" value="SRPBCC FAMILY PROTEIN"/>
    <property type="match status" value="1"/>
</dbReference>
<evidence type="ECO:0000313" key="1">
    <source>
        <dbReference type="EMBL" id="RJF79371.1"/>
    </source>
</evidence>
<dbReference type="AlphaFoldDB" id="A0A418VSD8"/>
<accession>A0A418VSD8</accession>
<proteinExistence type="predicted"/>
<protein>
    <submittedName>
        <fullName evidence="1">SRPBCC family protein</fullName>
    </submittedName>
</protein>
<dbReference type="OrthoDB" id="1364128at2"/>
<dbReference type="SUPFAM" id="SSF55961">
    <property type="entry name" value="Bet v1-like"/>
    <property type="match status" value="1"/>
</dbReference>
<dbReference type="RefSeq" id="WP_119832830.1">
    <property type="nucleotide sequence ID" value="NZ_QYUL01000003.1"/>
</dbReference>
<dbReference type="InterPro" id="IPR023393">
    <property type="entry name" value="START-like_dom_sf"/>
</dbReference>
<sequence length="139" mass="15854">MPLVTTNILLPDPAHRLWPLVRWDGRLCDWYPGAVALTVHGHDKGAQRRLLLTDGSRLTQRLDHVSQIDDAYSYTILDSPYPVADLLAQIRVHPTGDGNAVLTWTANFQTTTLSESKTERFVRDLYEVGIERLRRLLIH</sequence>
<dbReference type="PANTHER" id="PTHR39332">
    <property type="entry name" value="BLL4707 PROTEIN"/>
    <property type="match status" value="1"/>
</dbReference>
<dbReference type="Pfam" id="PF10604">
    <property type="entry name" value="Polyketide_cyc2"/>
    <property type="match status" value="1"/>
</dbReference>
<comment type="caution">
    <text evidence="1">The sequence shown here is derived from an EMBL/GenBank/DDBJ whole genome shotgun (WGS) entry which is preliminary data.</text>
</comment>
<name>A0A418VSD8_9PROT</name>
<dbReference type="EMBL" id="QYUL01000003">
    <property type="protein sequence ID" value="RJF79371.1"/>
    <property type="molecule type" value="Genomic_DNA"/>
</dbReference>
<evidence type="ECO:0000313" key="2">
    <source>
        <dbReference type="Proteomes" id="UP000283458"/>
    </source>
</evidence>
<dbReference type="InterPro" id="IPR019587">
    <property type="entry name" value="Polyketide_cyclase/dehydratase"/>
</dbReference>
<organism evidence="1 2">
    <name type="scientific">Azospirillum cavernae</name>
    <dbReference type="NCBI Taxonomy" id="2320860"/>
    <lineage>
        <taxon>Bacteria</taxon>
        <taxon>Pseudomonadati</taxon>
        <taxon>Pseudomonadota</taxon>
        <taxon>Alphaproteobacteria</taxon>
        <taxon>Rhodospirillales</taxon>
        <taxon>Azospirillaceae</taxon>
        <taxon>Azospirillum</taxon>
    </lineage>
</organism>
<dbReference type="Gene3D" id="3.30.530.20">
    <property type="match status" value="1"/>
</dbReference>
<dbReference type="Proteomes" id="UP000283458">
    <property type="component" value="Unassembled WGS sequence"/>
</dbReference>